<keyword evidence="3" id="KW-1185">Reference proteome</keyword>
<proteinExistence type="predicted"/>
<gene>
    <name evidence="2" type="ORF">H0H81_004100</name>
</gene>
<accession>A0A9P7FUN5</accession>
<protein>
    <submittedName>
        <fullName evidence="2">Uncharacterized protein</fullName>
    </submittedName>
</protein>
<reference evidence="2" key="1">
    <citation type="submission" date="2021-02" db="EMBL/GenBank/DDBJ databases">
        <authorList>
            <person name="Nieuwenhuis M."/>
            <person name="Van De Peppel L.J.J."/>
        </authorList>
    </citation>
    <scope>NUCLEOTIDE SEQUENCE</scope>
    <source>
        <strain evidence="2">D49</strain>
    </source>
</reference>
<evidence type="ECO:0000313" key="2">
    <source>
        <dbReference type="EMBL" id="KAG5637580.1"/>
    </source>
</evidence>
<sequence>LAYIAEEITHPVQLAQINALLQPLHALLIPGKAALDVCEPQIDDVPHFDVSTMVQAGKVLTPAEDNLSRFEHLVHPQEVFLLQRNDNEEESTPRLETRRRLWAQSATRQPHVSPRSRPAESKASVAESWSTASAALTLAWVLHSVCSDGCFFRAVAAGVEYYLAIAAPIISIFGYEGKGERYL</sequence>
<dbReference type="EMBL" id="JABCKI010005819">
    <property type="protein sequence ID" value="KAG5637580.1"/>
    <property type="molecule type" value="Genomic_DNA"/>
</dbReference>
<comment type="caution">
    <text evidence="2">The sequence shown here is derived from an EMBL/GenBank/DDBJ whole genome shotgun (WGS) entry which is preliminary data.</text>
</comment>
<evidence type="ECO:0000256" key="1">
    <source>
        <dbReference type="SAM" id="MobiDB-lite"/>
    </source>
</evidence>
<dbReference type="Proteomes" id="UP000717328">
    <property type="component" value="Unassembled WGS sequence"/>
</dbReference>
<feature type="non-terminal residue" evidence="2">
    <location>
        <position position="1"/>
    </location>
</feature>
<organism evidence="2 3">
    <name type="scientific">Sphagnurus paluster</name>
    <dbReference type="NCBI Taxonomy" id="117069"/>
    <lineage>
        <taxon>Eukaryota</taxon>
        <taxon>Fungi</taxon>
        <taxon>Dikarya</taxon>
        <taxon>Basidiomycota</taxon>
        <taxon>Agaricomycotina</taxon>
        <taxon>Agaricomycetes</taxon>
        <taxon>Agaricomycetidae</taxon>
        <taxon>Agaricales</taxon>
        <taxon>Tricholomatineae</taxon>
        <taxon>Lyophyllaceae</taxon>
        <taxon>Sphagnurus</taxon>
    </lineage>
</organism>
<name>A0A9P7FUN5_9AGAR</name>
<dbReference type="AlphaFoldDB" id="A0A9P7FUN5"/>
<evidence type="ECO:0000313" key="3">
    <source>
        <dbReference type="Proteomes" id="UP000717328"/>
    </source>
</evidence>
<feature type="region of interest" description="Disordered" evidence="1">
    <location>
        <begin position="103"/>
        <end position="123"/>
    </location>
</feature>
<reference evidence="2" key="2">
    <citation type="submission" date="2021-10" db="EMBL/GenBank/DDBJ databases">
        <title>Phylogenomics reveals ancestral predisposition of the termite-cultivated fungus Termitomyces towards a domesticated lifestyle.</title>
        <authorList>
            <person name="Auxier B."/>
            <person name="Grum-Grzhimaylo A."/>
            <person name="Cardenas M.E."/>
            <person name="Lodge J.D."/>
            <person name="Laessoe T."/>
            <person name="Pedersen O."/>
            <person name="Smith M.E."/>
            <person name="Kuyper T.W."/>
            <person name="Franco-Molano E.A."/>
            <person name="Baroni T.J."/>
            <person name="Aanen D.K."/>
        </authorList>
    </citation>
    <scope>NUCLEOTIDE SEQUENCE</scope>
    <source>
        <strain evidence="2">D49</strain>
    </source>
</reference>